<dbReference type="GO" id="GO:0009062">
    <property type="term" value="P:fatty acid catabolic process"/>
    <property type="evidence" value="ECO:0007669"/>
    <property type="project" value="TreeGrafter"/>
</dbReference>
<dbReference type="Gene3D" id="3.40.50.1000">
    <property type="entry name" value="HAD superfamily/HAD-like"/>
    <property type="match status" value="1"/>
</dbReference>
<dbReference type="PANTHER" id="PTHR12181:SF12">
    <property type="entry name" value="PHOSPHATIDATE PHOSPHATASE"/>
    <property type="match status" value="1"/>
</dbReference>
<feature type="region of interest" description="Disordered" evidence="3">
    <location>
        <begin position="118"/>
        <end position="190"/>
    </location>
</feature>
<dbReference type="GO" id="GO:0008195">
    <property type="term" value="F:phosphatidate phosphatase activity"/>
    <property type="evidence" value="ECO:0007669"/>
    <property type="project" value="TreeGrafter"/>
</dbReference>
<name>A0AAV0BPU2_PHAPC</name>
<feature type="compositionally biased region" description="Basic and acidic residues" evidence="3">
    <location>
        <begin position="1078"/>
        <end position="1093"/>
    </location>
</feature>
<comment type="caution">
    <text evidence="5">The sequence shown here is derived from an EMBL/GenBank/DDBJ whole genome shotgun (WGS) entry which is preliminary data.</text>
</comment>
<comment type="similarity">
    <text evidence="1">Belongs to the lipin family.</text>
</comment>
<dbReference type="FunFam" id="3.40.50.1000:FF:000063">
    <property type="entry name" value="Nuclear elongation and deformation protein"/>
    <property type="match status" value="1"/>
</dbReference>
<dbReference type="PANTHER" id="PTHR12181">
    <property type="entry name" value="LIPIN"/>
    <property type="match status" value="1"/>
</dbReference>
<feature type="compositionally biased region" description="Polar residues" evidence="3">
    <location>
        <begin position="1051"/>
        <end position="1063"/>
    </location>
</feature>
<dbReference type="InterPro" id="IPR036412">
    <property type="entry name" value="HAD-like_sf"/>
</dbReference>
<proteinExistence type="inferred from homology"/>
<keyword evidence="6" id="KW-1185">Reference proteome</keyword>
<evidence type="ECO:0000256" key="1">
    <source>
        <dbReference type="ARBA" id="ARBA00005476"/>
    </source>
</evidence>
<accession>A0AAV0BPU2</accession>
<feature type="compositionally biased region" description="Basic and acidic residues" evidence="3">
    <location>
        <begin position="164"/>
        <end position="175"/>
    </location>
</feature>
<evidence type="ECO:0000313" key="5">
    <source>
        <dbReference type="EMBL" id="CAH7689055.1"/>
    </source>
</evidence>
<feature type="domain" description="LNS2/PITP" evidence="4">
    <location>
        <begin position="783"/>
        <end position="939"/>
    </location>
</feature>
<evidence type="ECO:0000313" key="6">
    <source>
        <dbReference type="Proteomes" id="UP001153365"/>
    </source>
</evidence>
<dbReference type="InterPro" id="IPR007651">
    <property type="entry name" value="Lipin_N"/>
</dbReference>
<protein>
    <submittedName>
        <fullName evidence="5">Lipin/Ned1/Smp2-domain-containing protein</fullName>
    </submittedName>
</protein>
<dbReference type="InterPro" id="IPR026058">
    <property type="entry name" value="LIPIN"/>
</dbReference>
<dbReference type="GO" id="GO:0019432">
    <property type="term" value="P:triglyceride biosynthetic process"/>
    <property type="evidence" value="ECO:0007669"/>
    <property type="project" value="TreeGrafter"/>
</dbReference>
<dbReference type="Pfam" id="PF04571">
    <property type="entry name" value="Lipin_N"/>
    <property type="match status" value="1"/>
</dbReference>
<feature type="compositionally biased region" description="Polar residues" evidence="3">
    <location>
        <begin position="176"/>
        <end position="186"/>
    </location>
</feature>
<dbReference type="Pfam" id="PF08235">
    <property type="entry name" value="LNS2"/>
    <property type="match status" value="1"/>
</dbReference>
<dbReference type="InterPro" id="IPR013209">
    <property type="entry name" value="LNS2"/>
</dbReference>
<dbReference type="Proteomes" id="UP001153365">
    <property type="component" value="Unassembled WGS sequence"/>
</dbReference>
<dbReference type="SMART" id="SM00775">
    <property type="entry name" value="LNS2"/>
    <property type="match status" value="1"/>
</dbReference>
<dbReference type="EMBL" id="CALTRL010006041">
    <property type="protein sequence ID" value="CAH7689055.1"/>
    <property type="molecule type" value="Genomic_DNA"/>
</dbReference>
<evidence type="ECO:0000256" key="3">
    <source>
        <dbReference type="SAM" id="MobiDB-lite"/>
    </source>
</evidence>
<dbReference type="SUPFAM" id="SSF56784">
    <property type="entry name" value="HAD-like"/>
    <property type="match status" value="1"/>
</dbReference>
<dbReference type="InterPro" id="IPR023214">
    <property type="entry name" value="HAD_sf"/>
</dbReference>
<dbReference type="InterPro" id="IPR031315">
    <property type="entry name" value="LNS2/PITP"/>
</dbReference>
<sequence>MSWIGRAISSVGQYYKEINPATLSGAIDIIVVSNTRRKSGESNDSGDVEVELACSPWHVRFGKLSVLRPIERKVYIVINGETAPFSMKIGETGEAFFVFETDVEDLPEDLQTSPLVSPVLKSAEEPPPNLNTSNRQDLESVPEFNDLGESHLSENSQKLNQPKPLEKKQEIDSLKSQDAPNCQLGSSRDHPSLVSGISILQSNSQHDFDENETSQCGKVSDLLGSQEHSLNEMKFDISEDLEYEDGEEVRKAAKAKVPEISSTSNSPLETPSDPHGTELFFGQPSATGARDLMLDMEGYKTTNSKEKFNGRLQDLSEENSNDRLQSILRTDEFSESSGDLPEPFLINGNSDQLKEDGLMNFTKALLRCSEQISNYLSIISSGRTEIRENIDDIVNSFEPNLSITPAAESSSDKLISDTEGLTRLCEGLITVQSAEDEDGLGRYDRFKLDSNGTSHIFEVSLFSSHHEERNYDSNTNKSPDTFRFSRKYNQQKFKENSMTFDDFFTPNSKKSSRGSNFPKHLLDEEVNYIVKYNDRFILTWDNASTALTSLGIYRKSLVSLSQACTVKLVNGILKVIDQKETQDFLDAARIDGDIKESKKNVDVNRSLLAPALPPTSSSGRPWSRWWYKSDSLNSTDLNSHLRASSEIASSAAIAFKPQIDGQSAVTTNLPPPRSSQSHPPSQPGATAHDTLNMEEYDESPKPPETPSIISSPEPNPQDSSDPDYAAEKSNKIYAKTLRLTSDQLKQLGLKKGMNQVSFSVRSSYSGYAVCNSRIFLWESDYKICISDIDGTITKSDALGHVLNMIGRDWTHPGVAKLYTDIARNGYKIMYLTSRAIGQANTTREYLKGINQMGFTLPDGPVIMSPDRLMTSLHREVIMRKPEVFKMACLRDIQRLFGQIKSPFYAGFGNRITDALSYRSVGVPSSKIFTIDSNGEVKMELLELTGYKSSYIHMTDLVDQMFPPINTSSATPEYTDFNYWRTVSADYGSMLLKDLDVDDILSYNPCTSTASPSPSSRSGKSLPPATSRLTFRLSSLSLVRKSSKNELHRPTSRSSLKSGASNYRGTYREASPASSSMERILREESPNKYNELKRSGPHNESFTALDSGSEDDDYQVSPRLRSDSMPGSLPGSLEEASMLEGSRVETFKITPRRNIMNLEQKKKGSADDDNEVQGSVNNDETIGDDEDDFPQMDFSSVPVSPISCPTLHYAFLIKSIIKNSSNIFCSFFPTGNLKFDK</sequence>
<dbReference type="GO" id="GO:0005634">
    <property type="term" value="C:nucleus"/>
    <property type="evidence" value="ECO:0007669"/>
    <property type="project" value="UniProtKB-ARBA"/>
</dbReference>
<feature type="region of interest" description="Disordered" evidence="3">
    <location>
        <begin position="662"/>
        <end position="724"/>
    </location>
</feature>
<feature type="region of interest" description="Disordered" evidence="3">
    <location>
        <begin position="1040"/>
        <end position="1136"/>
    </location>
</feature>
<keyword evidence="2" id="KW-0597">Phosphoprotein</keyword>
<evidence type="ECO:0000256" key="2">
    <source>
        <dbReference type="ARBA" id="ARBA00022553"/>
    </source>
</evidence>
<feature type="region of interest" description="Disordered" evidence="3">
    <location>
        <begin position="249"/>
        <end position="274"/>
    </location>
</feature>
<gene>
    <name evidence="5" type="ORF">PPACK8108_LOCUS24114</name>
</gene>
<organism evidence="5 6">
    <name type="scientific">Phakopsora pachyrhizi</name>
    <name type="common">Asian soybean rust disease fungus</name>
    <dbReference type="NCBI Taxonomy" id="170000"/>
    <lineage>
        <taxon>Eukaryota</taxon>
        <taxon>Fungi</taxon>
        <taxon>Dikarya</taxon>
        <taxon>Basidiomycota</taxon>
        <taxon>Pucciniomycotina</taxon>
        <taxon>Pucciniomycetes</taxon>
        <taxon>Pucciniales</taxon>
        <taxon>Phakopsoraceae</taxon>
        <taxon>Phakopsora</taxon>
    </lineage>
</organism>
<reference evidence="5" key="1">
    <citation type="submission" date="2022-06" db="EMBL/GenBank/DDBJ databases">
        <authorList>
            <consortium name="SYNGENTA / RWTH Aachen University"/>
        </authorList>
    </citation>
    <scope>NUCLEOTIDE SEQUENCE</scope>
</reference>
<feature type="region of interest" description="Disordered" evidence="3">
    <location>
        <begin position="1154"/>
        <end position="1184"/>
    </location>
</feature>
<feature type="compositionally biased region" description="Polar residues" evidence="3">
    <location>
        <begin position="260"/>
        <end position="269"/>
    </location>
</feature>
<evidence type="ECO:0000259" key="4">
    <source>
        <dbReference type="SMART" id="SM00775"/>
    </source>
</evidence>
<dbReference type="AlphaFoldDB" id="A0AAV0BPU2"/>